<sequence length="419" mass="43900">MISALLLASGTAQAQDIVIHAGHLIDGVTATLQGPSTILIRGDRIVSVEAGYQTPAGVSVIELRDATVLPGLIDCHVHLGQPLPGGENAVEAMVTHNEMDRAFIDASFARAMLEQGFTAARDLGGGDDTVAVRHAIDAGLIEGPRMWTALEPLGPTGGHGDQATGMDKALSDPEWGKGLVDSPDQARLRVREHYRRGANVIKLMPSGGIASTGDNPHAQTMTDAEILEAVRTAHGLGLKVAAHLYPAVAIRAAVNAGVDSVEHGSFADAEAYQAMKAHGTYLVPTLSVFDVYYAAARDHPEKLMIGTAQKELANDLFPKQHFPNAVKAGVKIAFGTDLGEGDHAMEFDLMVANGLPAGDAILAATSRAADLLGASEDIGSLRSGRYADIVAVPGNPLADISVMHRVAFVMKGGKVMRDK</sequence>
<dbReference type="Gene3D" id="2.30.40.10">
    <property type="entry name" value="Urease, subunit C, domain 1"/>
    <property type="match status" value="1"/>
</dbReference>
<accession>F1ZBU5</accession>
<feature type="domain" description="Amidohydrolase-related" evidence="1">
    <location>
        <begin position="67"/>
        <end position="415"/>
    </location>
</feature>
<dbReference type="InterPro" id="IPR051781">
    <property type="entry name" value="Metallo-dep_Hydrolase"/>
</dbReference>
<dbReference type="EMBL" id="AEWJ01000051">
    <property type="protein sequence ID" value="EGD57979.1"/>
    <property type="molecule type" value="Genomic_DNA"/>
</dbReference>
<keyword evidence="2" id="KW-0378">Hydrolase</keyword>
<dbReference type="InterPro" id="IPR011059">
    <property type="entry name" value="Metal-dep_hydrolase_composite"/>
</dbReference>
<dbReference type="HOGENOM" id="CLU_023620_2_2_5"/>
<dbReference type="InParanoid" id="F1ZBU5"/>
<dbReference type="SUPFAM" id="SSF51338">
    <property type="entry name" value="Composite domain of metallo-dependent hydrolases"/>
    <property type="match status" value="1"/>
</dbReference>
<keyword evidence="3" id="KW-1185">Reference proteome</keyword>
<dbReference type="InterPro" id="IPR006680">
    <property type="entry name" value="Amidohydro-rel"/>
</dbReference>
<reference evidence="2 3" key="1">
    <citation type="journal article" date="2012" name="J. Bacteriol.">
        <title>Draft Genome Sequence of Novosphingobium nitrogenifigens Y88T.</title>
        <authorList>
            <person name="Strabala T.J."/>
            <person name="Macdonald L."/>
            <person name="Liu V."/>
            <person name="Smit A.M."/>
        </authorList>
    </citation>
    <scope>NUCLEOTIDE SEQUENCE [LARGE SCALE GENOMIC DNA]</scope>
    <source>
        <strain evidence="2 3">DSM 19370</strain>
    </source>
</reference>
<comment type="caution">
    <text evidence="2">The sequence shown here is derived from an EMBL/GenBank/DDBJ whole genome shotgun (WGS) entry which is preliminary data.</text>
</comment>
<dbReference type="Gene3D" id="3.20.20.140">
    <property type="entry name" value="Metal-dependent hydrolases"/>
    <property type="match status" value="1"/>
</dbReference>
<proteinExistence type="predicted"/>
<protein>
    <submittedName>
        <fullName evidence="2">Amidohydrolase</fullName>
    </submittedName>
</protein>
<dbReference type="PANTHER" id="PTHR43135:SF3">
    <property type="entry name" value="ALPHA-D-RIBOSE 1-METHYLPHOSPHONATE 5-TRIPHOSPHATE DIPHOSPHATASE"/>
    <property type="match status" value="1"/>
</dbReference>
<dbReference type="Pfam" id="PF01979">
    <property type="entry name" value="Amidohydro_1"/>
    <property type="match status" value="1"/>
</dbReference>
<dbReference type="Proteomes" id="UP000004728">
    <property type="component" value="Unassembled WGS sequence"/>
</dbReference>
<organism evidence="2 3">
    <name type="scientific">Novosphingobium nitrogenifigens DSM 19370</name>
    <dbReference type="NCBI Taxonomy" id="983920"/>
    <lineage>
        <taxon>Bacteria</taxon>
        <taxon>Pseudomonadati</taxon>
        <taxon>Pseudomonadota</taxon>
        <taxon>Alphaproteobacteria</taxon>
        <taxon>Sphingomonadales</taxon>
        <taxon>Sphingomonadaceae</taxon>
        <taxon>Novosphingobium</taxon>
    </lineage>
</organism>
<dbReference type="SUPFAM" id="SSF51556">
    <property type="entry name" value="Metallo-dependent hydrolases"/>
    <property type="match status" value="1"/>
</dbReference>
<dbReference type="eggNOG" id="COG1228">
    <property type="taxonomic scope" value="Bacteria"/>
</dbReference>
<dbReference type="STRING" id="983920.Y88_3309"/>
<gene>
    <name evidence="2" type="ORF">Y88_3309</name>
</gene>
<dbReference type="InterPro" id="IPR032466">
    <property type="entry name" value="Metal_Hydrolase"/>
</dbReference>
<name>F1ZBU5_9SPHN</name>
<dbReference type="InterPro" id="IPR057744">
    <property type="entry name" value="OTAase-like"/>
</dbReference>
<evidence type="ECO:0000313" key="2">
    <source>
        <dbReference type="EMBL" id="EGD57979.1"/>
    </source>
</evidence>
<evidence type="ECO:0000313" key="3">
    <source>
        <dbReference type="Proteomes" id="UP000004728"/>
    </source>
</evidence>
<evidence type="ECO:0000259" key="1">
    <source>
        <dbReference type="Pfam" id="PF01979"/>
    </source>
</evidence>
<dbReference type="AlphaFoldDB" id="F1ZBU5"/>
<dbReference type="PANTHER" id="PTHR43135">
    <property type="entry name" value="ALPHA-D-RIBOSE 1-METHYLPHOSPHONATE 5-TRIPHOSPHATE DIPHOSPHATASE"/>
    <property type="match status" value="1"/>
</dbReference>
<dbReference type="CDD" id="cd01299">
    <property type="entry name" value="Met_dep_hydrolase_A"/>
    <property type="match status" value="1"/>
</dbReference>
<dbReference type="GO" id="GO:0016810">
    <property type="term" value="F:hydrolase activity, acting on carbon-nitrogen (but not peptide) bonds"/>
    <property type="evidence" value="ECO:0007669"/>
    <property type="project" value="InterPro"/>
</dbReference>